<keyword evidence="6 11" id="KW-0375">Hydrogen ion transport</keyword>
<accession>A0A7S8CUK6</accession>
<dbReference type="EMBL" id="MT476595">
    <property type="protein sequence ID" value="QPC56425.1"/>
    <property type="molecule type" value="Genomic_DNA"/>
</dbReference>
<keyword evidence="8 11" id="KW-0406">Ion transport</keyword>
<evidence type="ECO:0000256" key="11">
    <source>
        <dbReference type="RuleBase" id="RU003661"/>
    </source>
</evidence>
<dbReference type="GO" id="GO:0015986">
    <property type="term" value="P:proton motive force-driven ATP synthesis"/>
    <property type="evidence" value="ECO:0007669"/>
    <property type="project" value="InterPro"/>
</dbReference>
<evidence type="ECO:0000256" key="10">
    <source>
        <dbReference type="ARBA" id="ARBA00023136"/>
    </source>
</evidence>
<keyword evidence="4 11" id="KW-0138">CF(0)</keyword>
<geneLocation type="mitochondrion" evidence="14"/>
<dbReference type="Pfam" id="PF00895">
    <property type="entry name" value="ATP-synt_8"/>
    <property type="match status" value="1"/>
</dbReference>
<proteinExistence type="inferred from homology"/>
<evidence type="ECO:0000256" key="7">
    <source>
        <dbReference type="ARBA" id="ARBA00022989"/>
    </source>
</evidence>
<comment type="similarity">
    <text evidence="2 11">Belongs to the ATPase protein 8 family.</text>
</comment>
<evidence type="ECO:0000256" key="8">
    <source>
        <dbReference type="ARBA" id="ARBA00023065"/>
    </source>
</evidence>
<evidence type="ECO:0000256" key="13">
    <source>
        <dbReference type="SAM" id="Phobius"/>
    </source>
</evidence>
<name>A0A7S8CUK6_9ECHI</name>
<organism evidence="14">
    <name type="scientific">Nepanthia sp. M04</name>
    <dbReference type="NCBI Taxonomy" id="2779942"/>
    <lineage>
        <taxon>Eukaryota</taxon>
        <taxon>Metazoa</taxon>
        <taxon>Echinodermata</taxon>
        <taxon>Eleutherozoa</taxon>
        <taxon>Asterozoa</taxon>
        <taxon>Asteroidea</taxon>
        <taxon>Valvatacea</taxon>
        <taxon>Valvatida</taxon>
        <taxon>Asterinidae</taxon>
        <taxon>Nepanthia</taxon>
    </lineage>
</organism>
<evidence type="ECO:0000256" key="12">
    <source>
        <dbReference type="SAM" id="MobiDB-lite"/>
    </source>
</evidence>
<dbReference type="GO" id="GO:0015078">
    <property type="term" value="F:proton transmembrane transporter activity"/>
    <property type="evidence" value="ECO:0007669"/>
    <property type="project" value="InterPro"/>
</dbReference>
<evidence type="ECO:0000256" key="4">
    <source>
        <dbReference type="ARBA" id="ARBA00022547"/>
    </source>
</evidence>
<feature type="transmembrane region" description="Helical" evidence="13">
    <location>
        <begin position="6"/>
        <end position="28"/>
    </location>
</feature>
<evidence type="ECO:0000256" key="9">
    <source>
        <dbReference type="ARBA" id="ARBA00023128"/>
    </source>
</evidence>
<dbReference type="InterPro" id="IPR001421">
    <property type="entry name" value="ATP8_metazoa"/>
</dbReference>
<evidence type="ECO:0000313" key="14">
    <source>
        <dbReference type="EMBL" id="QPC56425.1"/>
    </source>
</evidence>
<keyword evidence="9 11" id="KW-0496">Mitochondrion</keyword>
<sequence length="54" mass="6275">MPQLNLTWWALNFILSWLSLIIVFTILLNSNLNNNTINPSTTTPNNQSSLWTWN</sequence>
<gene>
    <name evidence="14" type="primary">ATP8</name>
</gene>
<evidence type="ECO:0000256" key="1">
    <source>
        <dbReference type="ARBA" id="ARBA00004304"/>
    </source>
</evidence>
<keyword evidence="7 13" id="KW-1133">Transmembrane helix</keyword>
<dbReference type="GO" id="GO:0031966">
    <property type="term" value="C:mitochondrial membrane"/>
    <property type="evidence" value="ECO:0007669"/>
    <property type="project" value="UniProtKB-SubCell"/>
</dbReference>
<keyword evidence="10 13" id="KW-0472">Membrane</keyword>
<evidence type="ECO:0000256" key="3">
    <source>
        <dbReference type="ARBA" id="ARBA00022448"/>
    </source>
</evidence>
<protein>
    <recommendedName>
        <fullName evidence="11">ATP synthase complex subunit 8</fullName>
    </recommendedName>
</protein>
<keyword evidence="3 11" id="KW-0813">Transport</keyword>
<reference evidence="14" key="1">
    <citation type="journal article" date="2021" name="Mol. Biol.">
        <title>Mitogenomes reveal alternative initiation codons and lineage-specific gene order conservation in echinoderms.</title>
        <authorList>
            <person name="Quek Z.B.R."/>
            <person name="Chang J.J.M."/>
            <person name="Ip Y.C.A."/>
            <person name="Chan Y.K.S."/>
            <person name="Huang D."/>
        </authorList>
    </citation>
    <scope>NUCLEOTIDE SEQUENCE</scope>
</reference>
<evidence type="ECO:0000256" key="6">
    <source>
        <dbReference type="ARBA" id="ARBA00022781"/>
    </source>
</evidence>
<comment type="subcellular location">
    <subcellularLocation>
        <location evidence="1 11">Mitochondrion membrane</location>
        <topology evidence="1 11">Single-pass membrane protein</topology>
    </subcellularLocation>
</comment>
<keyword evidence="5 11" id="KW-0812">Transmembrane</keyword>
<dbReference type="AlphaFoldDB" id="A0A7S8CUK6"/>
<evidence type="ECO:0000256" key="5">
    <source>
        <dbReference type="ARBA" id="ARBA00022692"/>
    </source>
</evidence>
<dbReference type="GO" id="GO:0045259">
    <property type="term" value="C:proton-transporting ATP synthase complex"/>
    <property type="evidence" value="ECO:0007669"/>
    <property type="project" value="UniProtKB-KW"/>
</dbReference>
<evidence type="ECO:0000256" key="2">
    <source>
        <dbReference type="ARBA" id="ARBA00008892"/>
    </source>
</evidence>
<feature type="region of interest" description="Disordered" evidence="12">
    <location>
        <begin position="34"/>
        <end position="54"/>
    </location>
</feature>